<reference evidence="1" key="2">
    <citation type="submission" date="2024-06" db="EMBL/GenBank/DDBJ databases">
        <authorList>
            <person name="Plum-Jensen L.E."/>
            <person name="Schramm A."/>
            <person name="Marshall I.P.G."/>
        </authorList>
    </citation>
    <scope>NUCLEOTIDE SEQUENCE</scope>
    <source>
        <strain evidence="1">Rat1</strain>
    </source>
</reference>
<dbReference type="PROSITE" id="PS51257">
    <property type="entry name" value="PROKAR_LIPOPROTEIN"/>
    <property type="match status" value="1"/>
</dbReference>
<dbReference type="AlphaFoldDB" id="A0AAU8LZ41"/>
<evidence type="ECO:0000313" key="1">
    <source>
        <dbReference type="EMBL" id="XCN74499.1"/>
    </source>
</evidence>
<reference evidence="1" key="1">
    <citation type="journal article" date="2024" name="Syst. Appl. Microbiol.">
        <title>First single-strain enrichments of Electrothrix cable bacteria, description of E. aestuarii sp. nov. and E. rattekaaiensis sp. nov., and proposal of a cable bacteria taxonomy following the rules of the SeqCode.</title>
        <authorList>
            <person name="Plum-Jensen L.E."/>
            <person name="Schramm A."/>
            <person name="Marshall I.P.G."/>
        </authorList>
    </citation>
    <scope>NUCLEOTIDE SEQUENCE</scope>
    <source>
        <strain evidence="1">Rat1</strain>
    </source>
</reference>
<name>A0AAU8LZ41_9BACT</name>
<sequence length="151" mass="17459">MKIIQLVVLALIVSLFGCTHPTLPHIDDNPQQEALNKNHALWKNSNRSTYTYTYKRVCFCPQEEDIVVDVQYGNVVSAHYYPSDNPVMPERLDSLMTVEELFEVIQKAINDDVAQLDVTYNAQLGYPERIYIDVDERMADEEMEHQVSNLH</sequence>
<dbReference type="KEGG" id="eaj:Q3M24_07060"/>
<dbReference type="Pfam" id="PF19671">
    <property type="entry name" value="DUF6174"/>
    <property type="match status" value="1"/>
</dbReference>
<dbReference type="InterPro" id="IPR046172">
    <property type="entry name" value="DUF6174"/>
</dbReference>
<gene>
    <name evidence="1" type="ORF">Q3M24_07060</name>
</gene>
<organism evidence="1">
    <name type="scientific">Candidatus Electrothrix aestuarii</name>
    <dbReference type="NCBI Taxonomy" id="3062594"/>
    <lineage>
        <taxon>Bacteria</taxon>
        <taxon>Pseudomonadati</taxon>
        <taxon>Thermodesulfobacteriota</taxon>
        <taxon>Desulfobulbia</taxon>
        <taxon>Desulfobulbales</taxon>
        <taxon>Desulfobulbaceae</taxon>
        <taxon>Candidatus Electrothrix</taxon>
    </lineage>
</organism>
<proteinExistence type="predicted"/>
<dbReference type="EMBL" id="CP159373">
    <property type="protein sequence ID" value="XCN74499.1"/>
    <property type="molecule type" value="Genomic_DNA"/>
</dbReference>
<protein>
    <submittedName>
        <fullName evidence="1">DUF6174 domain-containing protein</fullName>
    </submittedName>
</protein>
<accession>A0AAU8LZ41</accession>